<gene>
    <name evidence="1" type="ORF">M9H77_15717</name>
</gene>
<dbReference type="EMBL" id="CM044704">
    <property type="protein sequence ID" value="KAI5665864.1"/>
    <property type="molecule type" value="Genomic_DNA"/>
</dbReference>
<evidence type="ECO:0000313" key="1">
    <source>
        <dbReference type="EMBL" id="KAI5665864.1"/>
    </source>
</evidence>
<proteinExistence type="predicted"/>
<organism evidence="1 2">
    <name type="scientific">Catharanthus roseus</name>
    <name type="common">Madagascar periwinkle</name>
    <name type="synonym">Vinca rosea</name>
    <dbReference type="NCBI Taxonomy" id="4058"/>
    <lineage>
        <taxon>Eukaryota</taxon>
        <taxon>Viridiplantae</taxon>
        <taxon>Streptophyta</taxon>
        <taxon>Embryophyta</taxon>
        <taxon>Tracheophyta</taxon>
        <taxon>Spermatophyta</taxon>
        <taxon>Magnoliopsida</taxon>
        <taxon>eudicotyledons</taxon>
        <taxon>Gunneridae</taxon>
        <taxon>Pentapetalae</taxon>
        <taxon>asterids</taxon>
        <taxon>lamiids</taxon>
        <taxon>Gentianales</taxon>
        <taxon>Apocynaceae</taxon>
        <taxon>Rauvolfioideae</taxon>
        <taxon>Vinceae</taxon>
        <taxon>Catharanthinae</taxon>
        <taxon>Catharanthus</taxon>
    </lineage>
</organism>
<protein>
    <submittedName>
        <fullName evidence="1">Uncharacterized protein</fullName>
    </submittedName>
</protein>
<dbReference type="Proteomes" id="UP001060085">
    <property type="component" value="Linkage Group LG04"/>
</dbReference>
<evidence type="ECO:0000313" key="2">
    <source>
        <dbReference type="Proteomes" id="UP001060085"/>
    </source>
</evidence>
<name>A0ACC0B075_CATRO</name>
<comment type="caution">
    <text evidence="1">The sequence shown here is derived from an EMBL/GenBank/DDBJ whole genome shotgun (WGS) entry which is preliminary data.</text>
</comment>
<sequence length="3098" mass="347064">MASVSFYWEEATEGQSMKRRRKVKDTSLEDKRRILAEIDPEGSVLHDTIKRISDVTAGSWRINLVTTILGCSQLQMDDIHVILLPSSSNDSFSCSLKFKEVDAKSHYIAQSCFLRRFTGSFLLDSQKCSFHIGLKHFEIDLMNKSSSTSVVSATDISSSLAFENLRCVNFVLCLASLKLFFSPADLSVISFFYLLSSKESTYTRTGSQLWRIAANRISSLISSPKFSLYKVVNYVYIWLRYVHSYGDMISLIGYPVCDMIKRSAIKMFSDRTYSKSVQHQWVLISEFEKDLTPEAIALARRIIRNRVSGSAQLAKDHSYQSYVSRPFWKVIQLLPFILSSICHILHSILQLLFLQNVSGRIASRQQIDHCCKVVSDDSFPSCCICLNVGKFQVLVSADDGVLTPLSKELDSAIRFALQELIGFHLSSDVVFLRYVDNLTEDCLMCSCGCIQVVSSTLSKDRSYNEGNLRRLQLEKEDPDSQAIFWCEPAQVYTAENHANGNEGMSVPLLEIILGRIWLNWKTVCSNFLANDSGFLHSPSILLESRHFLIDPSSKDITSGVYKGGMVVGKFHFVLEYSSVLSLAIVLGQMQHALYSDGSRIGSNVGMLTSRTLEDLPEIEFSHKYISLASRIRETMLRMFPEKPVEVGVVVAGPNIQLSLRKEKLLGGKIDVRPTRKKDELLLSVNVNDIELLVSPNLGSDILSSCGHMGICHEESFGLRLRETQKVHILESTNDVNSCQGQISLGVHLKFNGLKAFLSELSNRSSYEMVRISPATVQSISLRKDCHSLGSTTIAFSTALQWMVSGFNTLVILDEFLVLVEAVSSLNIAVSRAVSHFRSKGGSSCWELFKQEIVYADSESDQTIMNRGKDASLICVVTQFGFTNTCQLENMDVILCNSRKSHNRESYPLHTDASSKADLTIDTMFDCGVHLSVQQAFATVSFEGGIIKLLIVFTGVKSDVIKYSLETVERPDQFDPQNLLSSLNCLCEASFSDCKLNLRLNTSGEAVGLECSGNDSHASASEINSGMSEDSLRVMNSERSLDHSCHWLCAEVSMSEVYLAECSVKNILVDKYRSNKLEASLSVGGQFQDICWQSEGGSVYLETTALVMFIQCFILYNSRISDIWSALSLPEKSMIAQYDESMMDRDPITPQDFQQLRQFQWRYLEALSISVSQLSLALVARDETGRLQKLLFEAGAHLKLEVKNMLRKVSFEISKISILSQFLENLEQETKEIQIPHFSSILHNDSSFSSVHGDRSVTVDHRDLIEPVVDDSSSKSDPQNKLYADRVKDSFENGAGSKNLNSSPQNYILKELCASIVVECAAARYGTDPLCSNKVWVGNGSISGFDMTVSLTEIQVILFAVESLSGVLVGETINNMARSHLPTNQDSEGSFMETLPDGTVVAIEDVYQHMYIAVEDSESGYDLVGTMHYSLMGERSLFRVKHHRQGRWKPQVKHISLISLYAKDESGRPLRLNSRPRSDFVDISGSCDSVWTFWTLLPYRPEASNGDSEWESYQLPAKNTFYLVNKKNDRAVAFIDGVLEFVTKPGNPFKLKIFHEFTPAGSVLHDSHSCGALGTGLPCNSQVTDERGVGNTAKVKGVTISVNKATLTIVHELADTREKFPLLQGSMHSTEVIVQILRTKARFLCNLELMLHHFDAQRNLWRELVHPLDICIFYRYRFLVQDLENAFPGVRGHLHARIKELGISLTELSLDILLFVIGKLKLAGPFAVRNSAILANCCKIENRLGLTLHCQFFDNQYASVAGQQSATIFLRHLALANQPPEASVLSIRLADQGALMTSPLHFPLLEARAFAWRTRVVSAQESKTSPGPFIVVEVARRTQEGLSITVSPLLRIHNETDFSVELRFQRPQQRESDFASLLVEPGECVDDSVAAFGANNLSGNFLFSFRPRITDEQLNSKISSLEWSDDLKGGKPMQLSSLFEKLSYQVRTAFSVESSKCVLGTAHCAFTLEGGHTGSIFFFIQSIGKDVPIIHPDNFGNAPLNKNPPIALQEQKEIFLLPTVRVSNLLQTEIHVNLTDADPQVNLEFDNICCEGTIPCGGAVNFYANPAAIFFIVTLTAFESRCKPVNTSEWVKKLQKQKNSAHHLDIELDFCGGKYFAFLRLSRGQRGTLQAAIFTPYALRNDTNSSLICIGGDLKPMSRVEAEKLRSRILPELGVYLPPKSTQSWFMKCHKVHVKLMEEKASEALLDLDALSGLAEIDMEVEEKPGVTMVTKLGVSLKPSFSKSDPSHMIYVKPRHVILNESGEIINIRQCYLQDDMEGVITINSKQRTALKLQKLSTKKREMTIFERLVRKHTKSLDDPLLFVQFQPNDSNFGWSGPVCVASLGQFFLKFRKLEHPVGQSDSIISHDPRLCEFAAVHVVEEDSTLVLHFYKPPNVDLPYRIENCLRDAPITYYQKGSSEPDTLGSGCSVNYVWDDMTLPHKLLVQIDDIHLFREINLDKVRSWKPFYKTKEQRGMGYLLLEKKPGDKDRTNSSQLIGTGTVKLGYEVFAEGLTRVLRICEFSDRHKGDTLFYSTSKMRLRISYFSLQLLEYSKQEKELGEASIYTPIISTRLENIDMYSVFTYQHKVNQISVQSLAVDQKWVGAPFSAVLRRHQSDYCDPNDKILQVVLVLLASSSMVKQIKYLSIILQPLDLNLDEETLMRIVPFWRTSLSDPNAPSQQYYFDHFEIHPIKMVASFLPRDSYASYSSTQEMLRSLLHSVIKIPPIRNMSVELNGVLVTHALITLRQLCIKCAQHYSWYALRAIYIAKGSPLLPPAFASIFDDFASSSLDVFFDPSSSLLNFPGLTMGTFKLISKCIDGKGFSGTKRYFGDLGKTLKMAGSNIVFAAITEISDSVLKGAEANGFNGMVHGFHQGILKLAMEPSFLGSAIMEGGPDRKIRLDRTPGVDELYIEGYLQALLDTLYKQEYLRVRVVDNQVILKNLPPNSSLINEIMERVKGFLISKALLKGDSSTASHSLRQIRGEREWKIGPTVLTLCEHLFVSFAIRALRRQAGKVMKRVKVKEKSESSNGNETALVLPASSGGEGQKPKLTWRWGIGKFIFSGIVAYVDGRLCRCIPNPIARRVVSGFLLSFLENEEE</sequence>
<accession>A0ACC0B075</accession>
<reference evidence="2" key="1">
    <citation type="journal article" date="2023" name="Nat. Plants">
        <title>Single-cell RNA sequencing provides a high-resolution roadmap for understanding the multicellular compartmentation of specialized metabolism.</title>
        <authorList>
            <person name="Sun S."/>
            <person name="Shen X."/>
            <person name="Li Y."/>
            <person name="Li Y."/>
            <person name="Wang S."/>
            <person name="Li R."/>
            <person name="Zhang H."/>
            <person name="Shen G."/>
            <person name="Guo B."/>
            <person name="Wei J."/>
            <person name="Xu J."/>
            <person name="St-Pierre B."/>
            <person name="Chen S."/>
            <person name="Sun C."/>
        </authorList>
    </citation>
    <scope>NUCLEOTIDE SEQUENCE [LARGE SCALE GENOMIC DNA]</scope>
</reference>
<keyword evidence="2" id="KW-1185">Reference proteome</keyword>